<dbReference type="Gene3D" id="3.80.10.10">
    <property type="entry name" value="Ribonuclease Inhibitor"/>
    <property type="match status" value="2"/>
</dbReference>
<evidence type="ECO:0000313" key="2">
    <source>
        <dbReference type="Proteomes" id="UP000266841"/>
    </source>
</evidence>
<dbReference type="InterPro" id="IPR053139">
    <property type="entry name" value="Surface_bspA-like"/>
</dbReference>
<dbReference type="PANTHER" id="PTHR45661:SF3">
    <property type="entry name" value="IG-LIKE DOMAIN-CONTAINING PROTEIN"/>
    <property type="match status" value="1"/>
</dbReference>
<name>K0R3A4_THAOC</name>
<reference evidence="1 2" key="1">
    <citation type="journal article" date="2012" name="Genome Biol.">
        <title>Genome and low-iron response of an oceanic diatom adapted to chronic iron limitation.</title>
        <authorList>
            <person name="Lommer M."/>
            <person name="Specht M."/>
            <person name="Roy A.S."/>
            <person name="Kraemer L."/>
            <person name="Andreson R."/>
            <person name="Gutowska M.A."/>
            <person name="Wolf J."/>
            <person name="Bergner S.V."/>
            <person name="Schilhabel M.B."/>
            <person name="Klostermeier U.C."/>
            <person name="Beiko R.G."/>
            <person name="Rosenstiel P."/>
            <person name="Hippler M."/>
            <person name="Laroche J."/>
        </authorList>
    </citation>
    <scope>NUCLEOTIDE SEQUENCE [LARGE SCALE GENOMIC DNA]</scope>
    <source>
        <strain evidence="1 2">CCMP1005</strain>
    </source>
</reference>
<protein>
    <recommendedName>
        <fullName evidence="3">Leucine-rich repeat domain-containing protein</fullName>
    </recommendedName>
</protein>
<keyword evidence="2" id="KW-1185">Reference proteome</keyword>
<dbReference type="EMBL" id="AGNL01048182">
    <property type="protein sequence ID" value="EJK45874.1"/>
    <property type="molecule type" value="Genomic_DNA"/>
</dbReference>
<dbReference type="SUPFAM" id="SSF52058">
    <property type="entry name" value="L domain-like"/>
    <property type="match status" value="1"/>
</dbReference>
<dbReference type="AlphaFoldDB" id="K0R3A4"/>
<organism evidence="1 2">
    <name type="scientific">Thalassiosira oceanica</name>
    <name type="common">Marine diatom</name>
    <dbReference type="NCBI Taxonomy" id="159749"/>
    <lineage>
        <taxon>Eukaryota</taxon>
        <taxon>Sar</taxon>
        <taxon>Stramenopiles</taxon>
        <taxon>Ochrophyta</taxon>
        <taxon>Bacillariophyta</taxon>
        <taxon>Coscinodiscophyceae</taxon>
        <taxon>Thalassiosirophycidae</taxon>
        <taxon>Thalassiosirales</taxon>
        <taxon>Thalassiosiraceae</taxon>
        <taxon>Thalassiosira</taxon>
    </lineage>
</organism>
<dbReference type="PANTHER" id="PTHR45661">
    <property type="entry name" value="SURFACE ANTIGEN"/>
    <property type="match status" value="1"/>
</dbReference>
<gene>
    <name evidence="1" type="ORF">THAOC_35490</name>
</gene>
<proteinExistence type="predicted"/>
<sequence length="420" mass="46676">MNWPHRLLGRITGFLLYEGGEVAKELRGNLKRVRIGALVTEIPNEAFRGCKKLEEVQFNEGTEIIGEGAFQGCTALRSVTIPSTVTKLGEYALCECVNLADVQLNEGLQIIEAGAFWHNKALTSLTLPSTVTKLGKFVFWECLNLVEVQLNEGLQIIGKYAFASCRALRNMTTPSTVTKLGDWAFRYCSDLADVELNEGLQVIGAGAFRDCTSLQKVAIPSTVTNVGYQAFSGCSDLSEVIFPGGERLMDQEFLLDRYLLGQEGNLNLDGLRVMIAGYPYPFHECRKLSSVKLSVSRVLFERMERLPPECRLSILGRVRNLPRLELMQDGTILACFPVVSMNAKLNVQDTNLETARSLHRVLQLIAFHELKEASIVIDLAMWKSRIDRGQEGTECRVLMPDPAKGLIMEYFGLTGCEPAL</sequence>
<dbReference type="InterPro" id="IPR026906">
    <property type="entry name" value="LRR_5"/>
</dbReference>
<comment type="caution">
    <text evidence="1">The sequence shown here is derived from an EMBL/GenBank/DDBJ whole genome shotgun (WGS) entry which is preliminary data.</text>
</comment>
<dbReference type="Proteomes" id="UP000266841">
    <property type="component" value="Unassembled WGS sequence"/>
</dbReference>
<dbReference type="OrthoDB" id="10264456at2759"/>
<accession>K0R3A4</accession>
<dbReference type="InterPro" id="IPR032675">
    <property type="entry name" value="LRR_dom_sf"/>
</dbReference>
<dbReference type="Pfam" id="PF13306">
    <property type="entry name" value="LRR_5"/>
    <property type="match status" value="1"/>
</dbReference>
<evidence type="ECO:0000313" key="1">
    <source>
        <dbReference type="EMBL" id="EJK45874.1"/>
    </source>
</evidence>
<evidence type="ECO:0008006" key="3">
    <source>
        <dbReference type="Google" id="ProtNLM"/>
    </source>
</evidence>